<accession>A0A2T0GUR6</accession>
<name>A0A2T0GUR6_ACTMO</name>
<dbReference type="InterPro" id="IPR000873">
    <property type="entry name" value="AMP-dep_synth/lig_dom"/>
</dbReference>
<keyword evidence="6" id="KW-1185">Reference proteome</keyword>
<dbReference type="GO" id="GO:0005737">
    <property type="term" value="C:cytoplasm"/>
    <property type="evidence" value="ECO:0007669"/>
    <property type="project" value="TreeGrafter"/>
</dbReference>
<feature type="domain" description="Carrier" evidence="4">
    <location>
        <begin position="540"/>
        <end position="615"/>
    </location>
</feature>
<evidence type="ECO:0000256" key="2">
    <source>
        <dbReference type="ARBA" id="ARBA00022553"/>
    </source>
</evidence>
<dbReference type="InParanoid" id="A0A2T0GUR6"/>
<evidence type="ECO:0000256" key="3">
    <source>
        <dbReference type="SAM" id="MobiDB-lite"/>
    </source>
</evidence>
<dbReference type="PANTHER" id="PTHR45527">
    <property type="entry name" value="NONRIBOSOMAL PEPTIDE SYNTHETASE"/>
    <property type="match status" value="1"/>
</dbReference>
<dbReference type="GO" id="GO:0031177">
    <property type="term" value="F:phosphopantetheine binding"/>
    <property type="evidence" value="ECO:0007669"/>
    <property type="project" value="InterPro"/>
</dbReference>
<dbReference type="PROSITE" id="PS50075">
    <property type="entry name" value="CARRIER"/>
    <property type="match status" value="1"/>
</dbReference>
<dbReference type="Pfam" id="PF00501">
    <property type="entry name" value="AMP-binding"/>
    <property type="match status" value="1"/>
</dbReference>
<dbReference type="PROSITE" id="PS00012">
    <property type="entry name" value="PHOSPHOPANTETHEINE"/>
    <property type="match status" value="1"/>
</dbReference>
<dbReference type="InterPro" id="IPR010071">
    <property type="entry name" value="AA_adenyl_dom"/>
</dbReference>
<feature type="region of interest" description="Disordered" evidence="3">
    <location>
        <begin position="522"/>
        <end position="545"/>
    </location>
</feature>
<dbReference type="EMBL" id="PVSR01000024">
    <property type="protein sequence ID" value="PRW62837.1"/>
    <property type="molecule type" value="Genomic_DNA"/>
</dbReference>
<comment type="caution">
    <text evidence="5">The sequence shown here is derived from an EMBL/GenBank/DDBJ whole genome shotgun (WGS) entry which is preliminary data.</text>
</comment>
<evidence type="ECO:0000256" key="1">
    <source>
        <dbReference type="ARBA" id="ARBA00022450"/>
    </source>
</evidence>
<keyword evidence="1" id="KW-0596">Phosphopantetheine</keyword>
<evidence type="ECO:0000313" key="5">
    <source>
        <dbReference type="EMBL" id="PRW62837.1"/>
    </source>
</evidence>
<feature type="compositionally biased region" description="Polar residues" evidence="3">
    <location>
        <begin position="1"/>
        <end position="13"/>
    </location>
</feature>
<reference evidence="5 6" key="1">
    <citation type="submission" date="2018-03" db="EMBL/GenBank/DDBJ databases">
        <title>Actinopolyspora mortivallis from Sahara, screening for active biomolecules.</title>
        <authorList>
            <person name="Selama O."/>
            <person name="Wellington E.M.H."/>
            <person name="Hacene H."/>
        </authorList>
    </citation>
    <scope>NUCLEOTIDE SEQUENCE [LARGE SCALE GENOMIC DNA]</scope>
    <source>
        <strain evidence="5 6">M5A</strain>
    </source>
</reference>
<dbReference type="NCBIfam" id="TIGR01733">
    <property type="entry name" value="AA-adenyl-dom"/>
    <property type="match status" value="1"/>
</dbReference>
<dbReference type="InterPro" id="IPR036736">
    <property type="entry name" value="ACP-like_sf"/>
</dbReference>
<dbReference type="PANTHER" id="PTHR45527:SF1">
    <property type="entry name" value="FATTY ACID SYNTHASE"/>
    <property type="match status" value="1"/>
</dbReference>
<keyword evidence="2" id="KW-0597">Phosphoprotein</keyword>
<feature type="region of interest" description="Disordered" evidence="3">
    <location>
        <begin position="391"/>
        <end position="410"/>
    </location>
</feature>
<dbReference type="FunFam" id="3.40.50.12780:FF:000012">
    <property type="entry name" value="Non-ribosomal peptide synthetase"/>
    <property type="match status" value="1"/>
</dbReference>
<dbReference type="CDD" id="cd05930">
    <property type="entry name" value="A_NRPS"/>
    <property type="match status" value="1"/>
</dbReference>
<dbReference type="SUPFAM" id="SSF56801">
    <property type="entry name" value="Acetyl-CoA synthetase-like"/>
    <property type="match status" value="1"/>
</dbReference>
<dbReference type="GO" id="GO:0044550">
    <property type="term" value="P:secondary metabolite biosynthetic process"/>
    <property type="evidence" value="ECO:0007669"/>
    <property type="project" value="TreeGrafter"/>
</dbReference>
<evidence type="ECO:0000313" key="6">
    <source>
        <dbReference type="Proteomes" id="UP000239352"/>
    </source>
</evidence>
<dbReference type="Gene3D" id="3.40.50.12780">
    <property type="entry name" value="N-terminal domain of ligase-like"/>
    <property type="match status" value="1"/>
</dbReference>
<feature type="region of interest" description="Disordered" evidence="3">
    <location>
        <begin position="1"/>
        <end position="21"/>
    </location>
</feature>
<dbReference type="InterPro" id="IPR009081">
    <property type="entry name" value="PP-bd_ACP"/>
</dbReference>
<dbReference type="InterPro" id="IPR045851">
    <property type="entry name" value="AMP-bd_C_sf"/>
</dbReference>
<organism evidence="5 6">
    <name type="scientific">Actinopolyspora mortivallis</name>
    <dbReference type="NCBI Taxonomy" id="33906"/>
    <lineage>
        <taxon>Bacteria</taxon>
        <taxon>Bacillati</taxon>
        <taxon>Actinomycetota</taxon>
        <taxon>Actinomycetes</taxon>
        <taxon>Actinopolysporales</taxon>
        <taxon>Actinopolysporaceae</taxon>
        <taxon>Actinopolyspora</taxon>
    </lineage>
</organism>
<dbReference type="RefSeq" id="WP_106114298.1">
    <property type="nucleotide sequence ID" value="NZ_PVSR01000024.1"/>
</dbReference>
<dbReference type="AlphaFoldDB" id="A0A2T0GUR6"/>
<dbReference type="GO" id="GO:0043041">
    <property type="term" value="P:amino acid activation for nonribosomal peptide biosynthetic process"/>
    <property type="evidence" value="ECO:0007669"/>
    <property type="project" value="TreeGrafter"/>
</dbReference>
<proteinExistence type="predicted"/>
<dbReference type="SMART" id="SM00823">
    <property type="entry name" value="PKS_PP"/>
    <property type="match status" value="1"/>
</dbReference>
<dbReference type="Pfam" id="PF00550">
    <property type="entry name" value="PP-binding"/>
    <property type="match status" value="1"/>
</dbReference>
<sequence length="620" mass="67182">MESKTANGTTGTTRDLAPREPAGSELLHEAILARAAEIPDAVAVTTHRQEITYRELGERITGLGRRLLSAGIGPERLVGVTMRRCPELVVALLGTAAAGGVYVPLDPAYPSPRLAEMYRDCAPAGVVRGPGATPLEELGGGSGDTVVDVDEVHPSGAADSALAALSPDNALYAMYTSGSTGTPKGVVNTHGSVVEMLRWMRSEFPLDGDSKVLVKTPFGFDVSVVEMFWPLVCGARLVLAGPEEHRDPAILAETVCEQGITDIIVVPTQLPHLLRELGSSRGTSLRRLFTAGEDLPVELLRQCRERLPDTEVINAYGPTEAAVVTLIHRCTADDTARARVPIGVPLGRTRAHVLDPDTLREVPRGERGELFLGGPQLARGYLNRPETTAERFLPDPHADRSPPGDRLYRTGDLVRRAPDGLIEFLGRQDRQVKIHGNRLELGEVEAALRELRIVDDALVDVRTDPSEGGPVLVAWITTDDPDESVAPLVRKQLFKRLPGHMVPGHVAVLESFPELPNGKLDRNALPEPVPEHTEPSAATEEGRCREGTVREVWEKVLHRDGFGPEDGFFDVGGNSMLLLKVRAELHARGHTDITLLDLLENPTPRTLGTLLGEREARKES</sequence>
<dbReference type="InterPro" id="IPR006162">
    <property type="entry name" value="Ppantetheine_attach_site"/>
</dbReference>
<dbReference type="Gene3D" id="1.10.1200.10">
    <property type="entry name" value="ACP-like"/>
    <property type="match status" value="1"/>
</dbReference>
<dbReference type="InterPro" id="IPR042099">
    <property type="entry name" value="ANL_N_sf"/>
</dbReference>
<dbReference type="Proteomes" id="UP000239352">
    <property type="component" value="Unassembled WGS sequence"/>
</dbReference>
<dbReference type="InterPro" id="IPR020806">
    <property type="entry name" value="PKS_PP-bd"/>
</dbReference>
<evidence type="ECO:0000259" key="4">
    <source>
        <dbReference type="PROSITE" id="PS50075"/>
    </source>
</evidence>
<gene>
    <name evidence="5" type="ORF">CEP50_13430</name>
</gene>
<dbReference type="SUPFAM" id="SSF47336">
    <property type="entry name" value="ACP-like"/>
    <property type="match status" value="1"/>
</dbReference>
<dbReference type="Gene3D" id="3.30.300.30">
    <property type="match status" value="1"/>
</dbReference>
<protein>
    <recommendedName>
        <fullName evidence="4">Carrier domain-containing protein</fullName>
    </recommendedName>
</protein>